<comment type="caution">
    <text evidence="8">The sequence shown here is derived from an EMBL/GenBank/DDBJ whole genome shotgun (WGS) entry which is preliminary data.</text>
</comment>
<feature type="DNA-binding region" description="H-T-H motif" evidence="5">
    <location>
        <begin position="32"/>
        <end position="51"/>
    </location>
</feature>
<dbReference type="Gene3D" id="1.10.357.10">
    <property type="entry name" value="Tetracycline Repressor, domain 2"/>
    <property type="match status" value="1"/>
</dbReference>
<keyword evidence="9" id="KW-1185">Reference proteome</keyword>
<evidence type="ECO:0000313" key="9">
    <source>
        <dbReference type="Proteomes" id="UP000540506"/>
    </source>
</evidence>
<dbReference type="PROSITE" id="PS01081">
    <property type="entry name" value="HTH_TETR_1"/>
    <property type="match status" value="1"/>
</dbReference>
<evidence type="ECO:0000259" key="7">
    <source>
        <dbReference type="PROSITE" id="PS50977"/>
    </source>
</evidence>
<dbReference type="RefSeq" id="WP_184936722.1">
    <property type="nucleotide sequence ID" value="NZ_JACHJV010000001.1"/>
</dbReference>
<dbReference type="InterPro" id="IPR039538">
    <property type="entry name" value="BetI_C"/>
</dbReference>
<gene>
    <name evidence="8" type="ORF">FHR34_003839</name>
</gene>
<keyword evidence="2" id="KW-0805">Transcription regulation</keyword>
<dbReference type="InterPro" id="IPR036271">
    <property type="entry name" value="Tet_transcr_reg_TetR-rel_C_sf"/>
</dbReference>
<reference evidence="8 9" key="1">
    <citation type="submission" date="2020-08" db="EMBL/GenBank/DDBJ databases">
        <title>Sequencing the genomes of 1000 actinobacteria strains.</title>
        <authorList>
            <person name="Klenk H.-P."/>
        </authorList>
    </citation>
    <scope>NUCLEOTIDE SEQUENCE [LARGE SCALE GENOMIC DNA]</scope>
    <source>
        <strain evidence="8 9">DSM 41654</strain>
    </source>
</reference>
<proteinExistence type="predicted"/>
<name>A0A7W7R3T3_KITKI</name>
<dbReference type="SUPFAM" id="SSF48498">
    <property type="entry name" value="Tetracyclin repressor-like, C-terminal domain"/>
    <property type="match status" value="1"/>
</dbReference>
<dbReference type="PROSITE" id="PS50977">
    <property type="entry name" value="HTH_TETR_2"/>
    <property type="match status" value="1"/>
</dbReference>
<keyword evidence="1" id="KW-0678">Repressor</keyword>
<organism evidence="8 9">
    <name type="scientific">Kitasatospora kifunensis</name>
    <name type="common">Streptomyces kifunensis</name>
    <dbReference type="NCBI Taxonomy" id="58351"/>
    <lineage>
        <taxon>Bacteria</taxon>
        <taxon>Bacillati</taxon>
        <taxon>Actinomycetota</taxon>
        <taxon>Actinomycetes</taxon>
        <taxon>Kitasatosporales</taxon>
        <taxon>Streptomycetaceae</taxon>
        <taxon>Kitasatospora</taxon>
    </lineage>
</organism>
<dbReference type="EMBL" id="JACHJV010000001">
    <property type="protein sequence ID" value="MBB4924846.1"/>
    <property type="molecule type" value="Genomic_DNA"/>
</dbReference>
<feature type="compositionally biased region" description="Low complexity" evidence="6">
    <location>
        <begin position="223"/>
        <end position="236"/>
    </location>
</feature>
<accession>A0A7W7R3T3</accession>
<evidence type="ECO:0000256" key="4">
    <source>
        <dbReference type="ARBA" id="ARBA00023163"/>
    </source>
</evidence>
<keyword evidence="4" id="KW-0804">Transcription</keyword>
<evidence type="ECO:0000313" key="8">
    <source>
        <dbReference type="EMBL" id="MBB4924846.1"/>
    </source>
</evidence>
<evidence type="ECO:0000256" key="5">
    <source>
        <dbReference type="PROSITE-ProRule" id="PRU00335"/>
    </source>
</evidence>
<feature type="region of interest" description="Disordered" evidence="6">
    <location>
        <begin position="197"/>
        <end position="236"/>
    </location>
</feature>
<dbReference type="PANTHER" id="PTHR47506:SF1">
    <property type="entry name" value="HTH-TYPE TRANSCRIPTIONAL REGULATOR YJDC"/>
    <property type="match status" value="1"/>
</dbReference>
<dbReference type="PANTHER" id="PTHR47506">
    <property type="entry name" value="TRANSCRIPTIONAL REGULATORY PROTEIN"/>
    <property type="match status" value="1"/>
</dbReference>
<keyword evidence="3 5" id="KW-0238">DNA-binding</keyword>
<protein>
    <submittedName>
        <fullName evidence="8">AcrR family transcriptional regulator</fullName>
    </submittedName>
</protein>
<evidence type="ECO:0000256" key="1">
    <source>
        <dbReference type="ARBA" id="ARBA00022491"/>
    </source>
</evidence>
<evidence type="ECO:0000256" key="2">
    <source>
        <dbReference type="ARBA" id="ARBA00023015"/>
    </source>
</evidence>
<evidence type="ECO:0000256" key="3">
    <source>
        <dbReference type="ARBA" id="ARBA00023125"/>
    </source>
</evidence>
<dbReference type="GO" id="GO:0003677">
    <property type="term" value="F:DNA binding"/>
    <property type="evidence" value="ECO:0007669"/>
    <property type="project" value="UniProtKB-UniRule"/>
</dbReference>
<evidence type="ECO:0000256" key="6">
    <source>
        <dbReference type="SAM" id="MobiDB-lite"/>
    </source>
</evidence>
<dbReference type="InterPro" id="IPR023772">
    <property type="entry name" value="DNA-bd_HTH_TetR-type_CS"/>
</dbReference>
<dbReference type="InterPro" id="IPR001647">
    <property type="entry name" value="HTH_TetR"/>
</dbReference>
<sequence>MTPARGDHEARRRDVSAAVWRVLATRGFGALTLRAVAAEMNASTGLLTHYFPNKQALLRTALEVLDQRNQERPRRATPTEGLAALRAVLLDVLPLTAEGADANRIWVSSWDVALADPELATEHAERYRRSRTKLTRHVEAAQARGELPTATPAADLAAAAQSFTLGLVVQALFAPTEFPPERQIKLLDDWLAAAGAAAGTGTEAPATPPAERSPGAAVNSRSATPEPAAAPPAGSD</sequence>
<feature type="domain" description="HTH tetR-type" evidence="7">
    <location>
        <begin position="9"/>
        <end position="69"/>
    </location>
</feature>
<dbReference type="AlphaFoldDB" id="A0A7W7R3T3"/>
<dbReference type="Pfam" id="PF00440">
    <property type="entry name" value="TetR_N"/>
    <property type="match status" value="1"/>
</dbReference>
<dbReference type="InterPro" id="IPR009057">
    <property type="entry name" value="Homeodomain-like_sf"/>
</dbReference>
<dbReference type="Pfam" id="PF13977">
    <property type="entry name" value="TetR_C_6"/>
    <property type="match status" value="1"/>
</dbReference>
<dbReference type="SUPFAM" id="SSF46689">
    <property type="entry name" value="Homeodomain-like"/>
    <property type="match status" value="1"/>
</dbReference>
<dbReference type="Proteomes" id="UP000540506">
    <property type="component" value="Unassembled WGS sequence"/>
</dbReference>